<sequence>MKSVLLAFGIAIGLGAGMPFANAQYVTLSQAVDAAWQRTTDSQESSGQVRRAGAELEVARSFWSAAPTLEIGHRDDRLQSNRGAKETELGIALPLWRPGQRGARLDAAQADRDAAEASIAAGRLRTAGAVREAAWNIAIQRAELEVSKARQSALRSLSADVGRRVDAGELARADGLAARAEMLGAQAAVLAAEQQLQAATQEWSVLTGLTAIPEPTLEPDVIGPEEHPALRFARLHVEAAQRRLKAVSASSTASPELIARVRQDTSGRAEASSHSFGLAVRIPLGASKRNAPLVEAAMTALNVAEAAERQFKDRQQAALTTARLTEANAQRQLKDDRKRAALLSERAQLMERAFAAGEGALPETLRALSAAQDAAAAAKRQEAAVGLARAKVLQALGVTP</sequence>
<comment type="subcellular location">
    <subcellularLocation>
        <location evidence="1">Cell outer membrane</location>
    </subcellularLocation>
</comment>
<organism evidence="9 10">
    <name type="scientific">Delftia acidovorans</name>
    <name type="common">Pseudomonas acidovorans</name>
    <name type="synonym">Comamonas acidovorans</name>
    <dbReference type="NCBI Taxonomy" id="80866"/>
    <lineage>
        <taxon>Bacteria</taxon>
        <taxon>Pseudomonadati</taxon>
        <taxon>Pseudomonadota</taxon>
        <taxon>Betaproteobacteria</taxon>
        <taxon>Burkholderiales</taxon>
        <taxon>Comamonadaceae</taxon>
        <taxon>Delftia</taxon>
    </lineage>
</organism>
<dbReference type="InterPro" id="IPR003423">
    <property type="entry name" value="OMP_efflux"/>
</dbReference>
<dbReference type="GO" id="GO:0015288">
    <property type="term" value="F:porin activity"/>
    <property type="evidence" value="ECO:0007669"/>
    <property type="project" value="TreeGrafter"/>
</dbReference>
<keyword evidence="4" id="KW-1134">Transmembrane beta strand</keyword>
<feature type="signal peptide" evidence="8">
    <location>
        <begin position="1"/>
        <end position="23"/>
    </location>
</feature>
<dbReference type="Proteomes" id="UP000594778">
    <property type="component" value="Chromosome"/>
</dbReference>
<dbReference type="GO" id="GO:0009279">
    <property type="term" value="C:cell outer membrane"/>
    <property type="evidence" value="ECO:0007669"/>
    <property type="project" value="UniProtKB-SubCell"/>
</dbReference>
<dbReference type="PANTHER" id="PTHR30026">
    <property type="entry name" value="OUTER MEMBRANE PROTEIN TOLC"/>
    <property type="match status" value="1"/>
</dbReference>
<dbReference type="SUPFAM" id="SSF56954">
    <property type="entry name" value="Outer membrane efflux proteins (OEP)"/>
    <property type="match status" value="1"/>
</dbReference>
<evidence type="ECO:0000256" key="1">
    <source>
        <dbReference type="ARBA" id="ARBA00004442"/>
    </source>
</evidence>
<dbReference type="GeneID" id="24114538"/>
<keyword evidence="3" id="KW-0813">Transport</keyword>
<evidence type="ECO:0000313" key="9">
    <source>
        <dbReference type="EMBL" id="QPS11089.1"/>
    </source>
</evidence>
<evidence type="ECO:0000256" key="8">
    <source>
        <dbReference type="SAM" id="SignalP"/>
    </source>
</evidence>
<gene>
    <name evidence="9" type="ORF">I6G66_14280</name>
</gene>
<reference evidence="9 10" key="1">
    <citation type="submission" date="2020-12" db="EMBL/GenBank/DDBJ databases">
        <title>FDA dAtabase for Regulatory Grade micrObial Sequences (FDA-ARGOS): Supporting development and validation of Infectious Disease Dx tests.</title>
        <authorList>
            <person name="Sproer C."/>
            <person name="Gronow S."/>
            <person name="Severitt S."/>
            <person name="Schroder I."/>
            <person name="Tallon L."/>
            <person name="Sadzewicz L."/>
            <person name="Zhao X."/>
            <person name="Boylan J."/>
            <person name="Ott S."/>
            <person name="Bowen H."/>
            <person name="Vavikolanu K."/>
            <person name="Mehta A."/>
            <person name="Aluvathingal J."/>
            <person name="Nadendla S."/>
            <person name="Lowell S."/>
            <person name="Myers T."/>
            <person name="Yan Y."/>
            <person name="Sichtig H."/>
        </authorList>
    </citation>
    <scope>NUCLEOTIDE SEQUENCE [LARGE SCALE GENOMIC DNA]</scope>
    <source>
        <strain evidence="9 10">FDAARGOS_909</strain>
    </source>
</reference>
<proteinExistence type="inferred from homology"/>
<keyword evidence="8" id="KW-0732">Signal</keyword>
<evidence type="ECO:0000256" key="7">
    <source>
        <dbReference type="ARBA" id="ARBA00023237"/>
    </source>
</evidence>
<dbReference type="AlphaFoldDB" id="A0A7T2S8Y0"/>
<evidence type="ECO:0000256" key="6">
    <source>
        <dbReference type="ARBA" id="ARBA00023136"/>
    </source>
</evidence>
<keyword evidence="7" id="KW-0998">Cell outer membrane</keyword>
<dbReference type="OMA" id="LKNQWDQ"/>
<evidence type="ECO:0000313" key="10">
    <source>
        <dbReference type="Proteomes" id="UP000594778"/>
    </source>
</evidence>
<comment type="similarity">
    <text evidence="2">Belongs to the outer membrane factor (OMF) (TC 1.B.17) family.</text>
</comment>
<dbReference type="GO" id="GO:0015562">
    <property type="term" value="F:efflux transmembrane transporter activity"/>
    <property type="evidence" value="ECO:0007669"/>
    <property type="project" value="InterPro"/>
</dbReference>
<keyword evidence="6" id="KW-0472">Membrane</keyword>
<dbReference type="EMBL" id="CP065668">
    <property type="protein sequence ID" value="QPS11089.1"/>
    <property type="molecule type" value="Genomic_DNA"/>
</dbReference>
<evidence type="ECO:0000256" key="2">
    <source>
        <dbReference type="ARBA" id="ARBA00007613"/>
    </source>
</evidence>
<evidence type="ECO:0000256" key="4">
    <source>
        <dbReference type="ARBA" id="ARBA00022452"/>
    </source>
</evidence>
<name>A0A7T2S8Y0_DELAC</name>
<dbReference type="GO" id="GO:1990281">
    <property type="term" value="C:efflux pump complex"/>
    <property type="evidence" value="ECO:0007669"/>
    <property type="project" value="TreeGrafter"/>
</dbReference>
<protein>
    <submittedName>
        <fullName evidence="9">TolC family protein</fullName>
    </submittedName>
</protein>
<dbReference type="RefSeq" id="WP_012203667.1">
    <property type="nucleotide sequence ID" value="NZ_CANENH010000005.1"/>
</dbReference>
<evidence type="ECO:0000256" key="5">
    <source>
        <dbReference type="ARBA" id="ARBA00022692"/>
    </source>
</evidence>
<dbReference type="InterPro" id="IPR051906">
    <property type="entry name" value="TolC-like"/>
</dbReference>
<feature type="chain" id="PRO_5032939879" evidence="8">
    <location>
        <begin position="24"/>
        <end position="400"/>
    </location>
</feature>
<accession>A0A7T2S8Y0</accession>
<dbReference type="PANTHER" id="PTHR30026:SF20">
    <property type="entry name" value="OUTER MEMBRANE PROTEIN TOLC"/>
    <property type="match status" value="1"/>
</dbReference>
<keyword evidence="5" id="KW-0812">Transmembrane</keyword>
<evidence type="ECO:0000256" key="3">
    <source>
        <dbReference type="ARBA" id="ARBA00022448"/>
    </source>
</evidence>
<dbReference type="Pfam" id="PF02321">
    <property type="entry name" value="OEP"/>
    <property type="match status" value="1"/>
</dbReference>
<dbReference type="Gene3D" id="1.20.1600.10">
    <property type="entry name" value="Outer membrane efflux proteins (OEP)"/>
    <property type="match status" value="1"/>
</dbReference>